<dbReference type="InterPro" id="IPR058240">
    <property type="entry name" value="rSAM_sf"/>
</dbReference>
<reference evidence="7" key="1">
    <citation type="submission" date="2016-11" db="EMBL/GenBank/DDBJ databases">
        <authorList>
            <person name="Varghese N."/>
            <person name="Submissions S."/>
        </authorList>
    </citation>
    <scope>NUCLEOTIDE SEQUENCE [LARGE SCALE GENOMIC DNA]</scope>
    <source>
        <strain evidence="7">DSM 9756</strain>
    </source>
</reference>
<dbReference type="Gene3D" id="3.20.20.70">
    <property type="entry name" value="Aldolase class I"/>
    <property type="match status" value="1"/>
</dbReference>
<dbReference type="GO" id="GO:0046872">
    <property type="term" value="F:metal ion binding"/>
    <property type="evidence" value="ECO:0007669"/>
    <property type="project" value="UniProtKB-KW"/>
</dbReference>
<feature type="binding site" evidence="5">
    <location>
        <position position="92"/>
    </location>
    <ligand>
        <name>[4Fe-4S] cluster</name>
        <dbReference type="ChEBI" id="CHEBI:49883"/>
        <note>4Fe-4S-S-AdoMet</note>
    </ligand>
</feature>
<evidence type="ECO:0000256" key="3">
    <source>
        <dbReference type="ARBA" id="ARBA00023004"/>
    </source>
</evidence>
<evidence type="ECO:0000256" key="5">
    <source>
        <dbReference type="PIRSR" id="PIRSR004869-50"/>
    </source>
</evidence>
<dbReference type="Proteomes" id="UP000184076">
    <property type="component" value="Unassembled WGS sequence"/>
</dbReference>
<keyword evidence="7" id="KW-1185">Reference proteome</keyword>
<keyword evidence="2 5" id="KW-0479">Metal-binding</keyword>
<feature type="binding site" evidence="5">
    <location>
        <position position="95"/>
    </location>
    <ligand>
        <name>[4Fe-4S] cluster</name>
        <dbReference type="ChEBI" id="CHEBI:49883"/>
        <note>4Fe-4S-S-AdoMet</note>
    </ligand>
</feature>
<dbReference type="STRING" id="1121391.SAMN02745206_00960"/>
<evidence type="ECO:0000256" key="1">
    <source>
        <dbReference type="ARBA" id="ARBA00022691"/>
    </source>
</evidence>
<dbReference type="EMBL" id="FQVB01000008">
    <property type="protein sequence ID" value="SHE87601.1"/>
    <property type="molecule type" value="Genomic_DNA"/>
</dbReference>
<dbReference type="PANTHER" id="PTHR43075:SF1">
    <property type="entry name" value="FORMATE LYASE ACTIVATING ENZYME, PUTATIVE (AFU_ORTHOLOGUE AFUA_2G15630)-RELATED"/>
    <property type="match status" value="1"/>
</dbReference>
<dbReference type="GO" id="GO:0016829">
    <property type="term" value="F:lyase activity"/>
    <property type="evidence" value="ECO:0007669"/>
    <property type="project" value="UniProtKB-KW"/>
</dbReference>
<comment type="cofactor">
    <cofactor evidence="5">
        <name>[4Fe-4S] cluster</name>
        <dbReference type="ChEBI" id="CHEBI:49883"/>
    </cofactor>
    <text evidence="5">Binds 1 [4Fe-4S] cluster. The cluster is coordinated with 3 cysteines and an exchangeable S-adenosyl-L-methionine.</text>
</comment>
<keyword evidence="6" id="KW-0670">Pyruvate</keyword>
<dbReference type="SFLD" id="SFLDS00029">
    <property type="entry name" value="Radical_SAM"/>
    <property type="match status" value="1"/>
</dbReference>
<evidence type="ECO:0000256" key="2">
    <source>
        <dbReference type="ARBA" id="ARBA00022723"/>
    </source>
</evidence>
<feature type="binding site" evidence="5">
    <location>
        <position position="88"/>
    </location>
    <ligand>
        <name>[4Fe-4S] cluster</name>
        <dbReference type="ChEBI" id="CHEBI:49883"/>
        <note>4Fe-4S-S-AdoMet</note>
    </ligand>
</feature>
<evidence type="ECO:0000313" key="6">
    <source>
        <dbReference type="EMBL" id="SHE87601.1"/>
    </source>
</evidence>
<evidence type="ECO:0000313" key="7">
    <source>
        <dbReference type="Proteomes" id="UP000184076"/>
    </source>
</evidence>
<dbReference type="InterPro" id="IPR016431">
    <property type="entry name" value="Pyrv-formate_lyase-activ_prd"/>
</dbReference>
<keyword evidence="1 5" id="KW-0949">S-adenosyl-L-methionine</keyword>
<gene>
    <name evidence="6" type="ORF">SAMN02745206_00960</name>
</gene>
<dbReference type="GO" id="GO:0051536">
    <property type="term" value="F:iron-sulfur cluster binding"/>
    <property type="evidence" value="ECO:0007669"/>
    <property type="project" value="UniProtKB-KW"/>
</dbReference>
<keyword evidence="6" id="KW-0456">Lyase</keyword>
<dbReference type="SFLD" id="SFLDG01099">
    <property type="entry name" value="Uncharacterised_Radical_SAM_Su"/>
    <property type="match status" value="1"/>
</dbReference>
<organism evidence="6 7">
    <name type="scientific">Desulfacinum infernum DSM 9756</name>
    <dbReference type="NCBI Taxonomy" id="1121391"/>
    <lineage>
        <taxon>Bacteria</taxon>
        <taxon>Pseudomonadati</taxon>
        <taxon>Thermodesulfobacteriota</taxon>
        <taxon>Syntrophobacteria</taxon>
        <taxon>Syntrophobacterales</taxon>
        <taxon>Syntrophobacteraceae</taxon>
        <taxon>Desulfacinum</taxon>
    </lineage>
</organism>
<dbReference type="InterPro" id="IPR040085">
    <property type="entry name" value="MJ0674-like"/>
</dbReference>
<dbReference type="PIRSF" id="PIRSF004869">
    <property type="entry name" value="PflX_prd"/>
    <property type="match status" value="1"/>
</dbReference>
<sequence>MKGASLMEPLYLDAYRSGRLQKRIERALGWLKKCALCPRLCCVDRLKDERGVCRTGRYAVLASYGPHFGEEDPLVGRSGSGTIFFAHCNLLCLFCQNFDISHQGHGVPVRPEHLAAVMVELQQRGCHNINFVTPTHVVPQILEALPAAVERGLRVPLVYNCGGYERVPTLRLLEGIVDIYMPDFKFWDPSVAKELCDAEDYPERAREALLEMHRQVGDLKLDPSGIARRGLLVRHLVMPEGLAGTDAICRFISERISPNTYVNIMNQYRPCGRAREVPALRRSITAREYEEALESARRASLRRLDRRRPRFLLWPN</sequence>
<dbReference type="InterPro" id="IPR007197">
    <property type="entry name" value="rSAM"/>
</dbReference>
<protein>
    <submittedName>
        <fullName evidence="6">Putative pyruvate formate lyase activating enzyme</fullName>
    </submittedName>
</protein>
<keyword evidence="4 5" id="KW-0411">Iron-sulfur</keyword>
<keyword evidence="3 5" id="KW-0408">Iron</keyword>
<dbReference type="InterPro" id="IPR013785">
    <property type="entry name" value="Aldolase_TIM"/>
</dbReference>
<name>A0A1M4X272_9BACT</name>
<dbReference type="SUPFAM" id="SSF102114">
    <property type="entry name" value="Radical SAM enzymes"/>
    <property type="match status" value="1"/>
</dbReference>
<proteinExistence type="predicted"/>
<accession>A0A1M4X272</accession>
<dbReference type="AlphaFoldDB" id="A0A1M4X272"/>
<evidence type="ECO:0000256" key="4">
    <source>
        <dbReference type="ARBA" id="ARBA00023014"/>
    </source>
</evidence>
<dbReference type="PANTHER" id="PTHR43075">
    <property type="entry name" value="FORMATE LYASE ACTIVATING ENZYME, PUTATIVE (AFU_ORTHOLOGUE AFUA_2G15630)-RELATED"/>
    <property type="match status" value="1"/>
</dbReference>